<feature type="transmembrane region" description="Helical" evidence="6">
    <location>
        <begin position="322"/>
        <end position="344"/>
    </location>
</feature>
<dbReference type="InterPro" id="IPR001279">
    <property type="entry name" value="Metallo-B-lactamas"/>
</dbReference>
<evidence type="ECO:0000256" key="1">
    <source>
        <dbReference type="ARBA" id="ARBA00004651"/>
    </source>
</evidence>
<feature type="domain" description="Major facilitator superfamily (MFS) profile" evidence="7">
    <location>
        <begin position="172"/>
        <end position="381"/>
    </location>
</feature>
<dbReference type="AlphaFoldDB" id="A0A917VVY6"/>
<dbReference type="PANTHER" id="PTHR23534:SF1">
    <property type="entry name" value="MAJOR FACILITATOR SUPERFAMILY PROTEIN"/>
    <property type="match status" value="1"/>
</dbReference>
<reference evidence="8" key="2">
    <citation type="submission" date="2020-09" db="EMBL/GenBank/DDBJ databases">
        <authorList>
            <person name="Sun Q."/>
            <person name="Zhou Y."/>
        </authorList>
    </citation>
    <scope>NUCLEOTIDE SEQUENCE</scope>
    <source>
        <strain evidence="8">CGMCC 4.3508</strain>
    </source>
</reference>
<sequence>MASAGTTDRQVCVRVFGGPTALFEYGGLRFLTDPTFDAPRDYQQAGGLLTKTAPAAAAPADLGRVDVVLLSHDEHPDNLDHSGRALLADVPLILTTPGGGQRLGNRAKGLVDWESIELARPGGGTITVTGVPAIHGPGAREEVEPITGQVVGFVLTGKGLPTVYVSGDNASLTAVEEIAERFAPVDTAILFAGAPTSLFSSTVRRSSSTVPRPPRPPNSSHDHGHSTAASGLVIAIHIGAMYLPSPLTGRLVDRYGRSTIAAVSGLTLLGAGVVVCAAGESVTLSAAALTLLGLGWNFGLVAGTAIVTDAVPLATRARTQGLVDLTIAIAGAAGGMASGLVVAAAGYPGLAIGGGILASATVPAVAAARKSPPGWAVFHKQ</sequence>
<dbReference type="SUPFAM" id="SSF56281">
    <property type="entry name" value="Metallo-hydrolase/oxidoreductase"/>
    <property type="match status" value="1"/>
</dbReference>
<evidence type="ECO:0000259" key="7">
    <source>
        <dbReference type="PROSITE" id="PS50850"/>
    </source>
</evidence>
<evidence type="ECO:0000313" key="8">
    <source>
        <dbReference type="EMBL" id="GGL30141.1"/>
    </source>
</evidence>
<dbReference type="InterPro" id="IPR036866">
    <property type="entry name" value="RibonucZ/Hydroxyglut_hydro"/>
</dbReference>
<evidence type="ECO:0000256" key="5">
    <source>
        <dbReference type="SAM" id="MobiDB-lite"/>
    </source>
</evidence>
<keyword evidence="9" id="KW-1185">Reference proteome</keyword>
<feature type="transmembrane region" description="Helical" evidence="6">
    <location>
        <begin position="350"/>
        <end position="368"/>
    </location>
</feature>
<dbReference type="PROSITE" id="PS50850">
    <property type="entry name" value="MFS"/>
    <property type="match status" value="1"/>
</dbReference>
<dbReference type="SUPFAM" id="SSF103473">
    <property type="entry name" value="MFS general substrate transporter"/>
    <property type="match status" value="1"/>
</dbReference>
<protein>
    <recommendedName>
        <fullName evidence="7">Major facilitator superfamily (MFS) profile domain-containing protein</fullName>
    </recommendedName>
</protein>
<keyword evidence="2 6" id="KW-0812">Transmembrane</keyword>
<dbReference type="InterPro" id="IPR020846">
    <property type="entry name" value="MFS_dom"/>
</dbReference>
<reference evidence="8" key="1">
    <citation type="journal article" date="2014" name="Int. J. Syst. Evol. Microbiol.">
        <title>Complete genome sequence of Corynebacterium casei LMG S-19264T (=DSM 44701T), isolated from a smear-ripened cheese.</title>
        <authorList>
            <consortium name="US DOE Joint Genome Institute (JGI-PGF)"/>
            <person name="Walter F."/>
            <person name="Albersmeier A."/>
            <person name="Kalinowski J."/>
            <person name="Ruckert C."/>
        </authorList>
    </citation>
    <scope>NUCLEOTIDE SEQUENCE</scope>
    <source>
        <strain evidence="8">CGMCC 4.3508</strain>
    </source>
</reference>
<feature type="transmembrane region" description="Helical" evidence="6">
    <location>
        <begin position="259"/>
        <end position="280"/>
    </location>
</feature>
<dbReference type="EMBL" id="BMMH01000012">
    <property type="protein sequence ID" value="GGL30141.1"/>
    <property type="molecule type" value="Genomic_DNA"/>
</dbReference>
<evidence type="ECO:0000256" key="2">
    <source>
        <dbReference type="ARBA" id="ARBA00022692"/>
    </source>
</evidence>
<evidence type="ECO:0000256" key="3">
    <source>
        <dbReference type="ARBA" id="ARBA00022989"/>
    </source>
</evidence>
<organism evidence="8 9">
    <name type="scientific">Nocardia jinanensis</name>
    <dbReference type="NCBI Taxonomy" id="382504"/>
    <lineage>
        <taxon>Bacteria</taxon>
        <taxon>Bacillati</taxon>
        <taxon>Actinomycetota</taxon>
        <taxon>Actinomycetes</taxon>
        <taxon>Mycobacteriales</taxon>
        <taxon>Nocardiaceae</taxon>
        <taxon>Nocardia</taxon>
    </lineage>
</organism>
<evidence type="ECO:0000256" key="6">
    <source>
        <dbReference type="SAM" id="Phobius"/>
    </source>
</evidence>
<dbReference type="Gene3D" id="1.20.1250.20">
    <property type="entry name" value="MFS general substrate transporter like domains"/>
    <property type="match status" value="1"/>
</dbReference>
<gene>
    <name evidence="8" type="ORF">GCM10011588_51130</name>
</gene>
<dbReference type="PANTHER" id="PTHR23534">
    <property type="entry name" value="MFS PERMEASE"/>
    <property type="match status" value="1"/>
</dbReference>
<evidence type="ECO:0000313" key="9">
    <source>
        <dbReference type="Proteomes" id="UP000638263"/>
    </source>
</evidence>
<dbReference type="RefSeq" id="WP_199804898.1">
    <property type="nucleotide sequence ID" value="NZ_BMMH01000012.1"/>
</dbReference>
<comment type="subcellular location">
    <subcellularLocation>
        <location evidence="1">Cell membrane</location>
        <topology evidence="1">Multi-pass membrane protein</topology>
    </subcellularLocation>
</comment>
<dbReference type="GO" id="GO:0022857">
    <property type="term" value="F:transmembrane transporter activity"/>
    <property type="evidence" value="ECO:0007669"/>
    <property type="project" value="InterPro"/>
</dbReference>
<dbReference type="GO" id="GO:0005886">
    <property type="term" value="C:plasma membrane"/>
    <property type="evidence" value="ECO:0007669"/>
    <property type="project" value="UniProtKB-SubCell"/>
</dbReference>
<keyword evidence="3 6" id="KW-1133">Transmembrane helix</keyword>
<feature type="transmembrane region" description="Helical" evidence="6">
    <location>
        <begin position="286"/>
        <end position="310"/>
    </location>
</feature>
<name>A0A917VVY6_9NOCA</name>
<feature type="region of interest" description="Disordered" evidence="5">
    <location>
        <begin position="202"/>
        <end position="225"/>
    </location>
</feature>
<keyword evidence="4 6" id="KW-0472">Membrane</keyword>
<proteinExistence type="predicted"/>
<dbReference type="Gene3D" id="3.60.15.10">
    <property type="entry name" value="Ribonuclease Z/Hydroxyacylglutathione hydrolase-like"/>
    <property type="match status" value="1"/>
</dbReference>
<accession>A0A917VVY6</accession>
<evidence type="ECO:0000256" key="4">
    <source>
        <dbReference type="ARBA" id="ARBA00023136"/>
    </source>
</evidence>
<comment type="caution">
    <text evidence="8">The sequence shown here is derived from an EMBL/GenBank/DDBJ whole genome shotgun (WGS) entry which is preliminary data.</text>
</comment>
<dbReference type="InterPro" id="IPR036259">
    <property type="entry name" value="MFS_trans_sf"/>
</dbReference>
<dbReference type="Proteomes" id="UP000638263">
    <property type="component" value="Unassembled WGS sequence"/>
</dbReference>
<dbReference type="Pfam" id="PF12706">
    <property type="entry name" value="Lactamase_B_2"/>
    <property type="match status" value="1"/>
</dbReference>